<sequence>MKKPELSMTLRECLSEFPQLEETIYSLIEECVYCEGFKDETLEEVFKAHKLDPEKALKKLLKALEEE</sequence>
<accession>A0A4R1GEB2</accession>
<reference evidence="1 2" key="1">
    <citation type="submission" date="2019-03" db="EMBL/GenBank/DDBJ databases">
        <title>Genomic Encyclopedia of Archaeal and Bacterial Type Strains, Phase II (KMG-II): from individual species to whole genera.</title>
        <authorList>
            <person name="Goeker M."/>
        </authorList>
    </citation>
    <scope>NUCLEOTIDE SEQUENCE [LARGE SCALE GENOMIC DNA]</scope>
    <source>
        <strain evidence="1 2">DSM 24425</strain>
    </source>
</reference>
<dbReference type="SUPFAM" id="SSF140683">
    <property type="entry name" value="SP0561-like"/>
    <property type="match status" value="1"/>
</dbReference>
<protein>
    <recommendedName>
        <fullName evidence="3">Hybrid cluster-associated redox disulfide protein</fullName>
    </recommendedName>
</protein>
<dbReference type="Gene3D" id="1.10.3910.10">
    <property type="entry name" value="SP0561-like"/>
    <property type="match status" value="1"/>
</dbReference>
<comment type="caution">
    <text evidence="1">The sequence shown here is derived from an EMBL/GenBank/DDBJ whole genome shotgun (WGS) entry which is preliminary data.</text>
</comment>
<evidence type="ECO:0000313" key="2">
    <source>
        <dbReference type="Proteomes" id="UP000295777"/>
    </source>
</evidence>
<keyword evidence="2" id="KW-1185">Reference proteome</keyword>
<dbReference type="Proteomes" id="UP000295777">
    <property type="component" value="Unassembled WGS sequence"/>
</dbReference>
<evidence type="ECO:0008006" key="3">
    <source>
        <dbReference type="Google" id="ProtNLM"/>
    </source>
</evidence>
<name>A0A4R1GEB2_9BACT</name>
<dbReference type="RefSeq" id="WP_132525660.1">
    <property type="nucleotide sequence ID" value="NZ_SMFV01000002.1"/>
</dbReference>
<proteinExistence type="predicted"/>
<dbReference type="AlphaFoldDB" id="A0A4R1GEB2"/>
<evidence type="ECO:0000313" key="1">
    <source>
        <dbReference type="EMBL" id="TCK05173.1"/>
    </source>
</evidence>
<organism evidence="1 2">
    <name type="scientific">Phorcysia thermohydrogeniphila</name>
    <dbReference type="NCBI Taxonomy" id="936138"/>
    <lineage>
        <taxon>Bacteria</taxon>
        <taxon>Pseudomonadati</taxon>
        <taxon>Aquificota</taxon>
        <taxon>Aquificia</taxon>
        <taxon>Desulfurobacteriales</taxon>
        <taxon>Desulfurobacteriaceae</taxon>
        <taxon>Phorcysia</taxon>
    </lineage>
</organism>
<dbReference type="OrthoDB" id="15583at2"/>
<dbReference type="EMBL" id="SMFV01000002">
    <property type="protein sequence ID" value="TCK05173.1"/>
    <property type="molecule type" value="Genomic_DNA"/>
</dbReference>
<gene>
    <name evidence="1" type="ORF">CLV27_0594</name>
</gene>
<dbReference type="InterPro" id="IPR038062">
    <property type="entry name" value="ScdA-like_N_sf"/>
</dbReference>